<dbReference type="EMBL" id="JAPNTZ010000001">
    <property type="protein sequence ID" value="MCY1137266.1"/>
    <property type="molecule type" value="Genomic_DNA"/>
</dbReference>
<dbReference type="Proteomes" id="UP001151002">
    <property type="component" value="Unassembled WGS sequence"/>
</dbReference>
<evidence type="ECO:0000313" key="3">
    <source>
        <dbReference type="Proteomes" id="UP001151002"/>
    </source>
</evidence>
<name>A0ABT4ASP4_9ACTN</name>
<evidence type="ECO:0008006" key="4">
    <source>
        <dbReference type="Google" id="ProtNLM"/>
    </source>
</evidence>
<evidence type="ECO:0000313" key="2">
    <source>
        <dbReference type="EMBL" id="MCY1137266.1"/>
    </source>
</evidence>
<keyword evidence="1" id="KW-1133">Transmembrane helix</keyword>
<dbReference type="RefSeq" id="WP_267561135.1">
    <property type="nucleotide sequence ID" value="NZ_JAPNTZ010000001.1"/>
</dbReference>
<reference evidence="2" key="1">
    <citation type="submission" date="2022-11" db="EMBL/GenBank/DDBJ databases">
        <authorList>
            <person name="Somphong A."/>
            <person name="Phongsopitanun W."/>
        </authorList>
    </citation>
    <scope>NUCLEOTIDE SEQUENCE</scope>
    <source>
        <strain evidence="2">Pm04-4</strain>
    </source>
</reference>
<sequence length="101" mass="10778">MGLTFWLALAVLLAGLGLAVHGGYVLATGRLSAKARAAFRSTRDAGMYPLCAGAGLMLLALAQLVPDDWDYSFAYVVVALVLALACMGLAFFRYLPRRPAR</sequence>
<accession>A0ABT4ASP4</accession>
<keyword evidence="1" id="KW-0472">Membrane</keyword>
<organism evidence="2 3">
    <name type="scientific">Paractinoplanes pyxinae</name>
    <dbReference type="NCBI Taxonomy" id="2997416"/>
    <lineage>
        <taxon>Bacteria</taxon>
        <taxon>Bacillati</taxon>
        <taxon>Actinomycetota</taxon>
        <taxon>Actinomycetes</taxon>
        <taxon>Micromonosporales</taxon>
        <taxon>Micromonosporaceae</taxon>
        <taxon>Paractinoplanes</taxon>
    </lineage>
</organism>
<keyword evidence="1" id="KW-0812">Transmembrane</keyword>
<protein>
    <recommendedName>
        <fullName evidence="4">DUF3784 domain-containing protein</fullName>
    </recommendedName>
</protein>
<proteinExistence type="predicted"/>
<feature type="transmembrane region" description="Helical" evidence="1">
    <location>
        <begin position="47"/>
        <end position="66"/>
    </location>
</feature>
<comment type="caution">
    <text evidence="2">The sequence shown here is derived from an EMBL/GenBank/DDBJ whole genome shotgun (WGS) entry which is preliminary data.</text>
</comment>
<feature type="transmembrane region" description="Helical" evidence="1">
    <location>
        <begin position="6"/>
        <end position="27"/>
    </location>
</feature>
<evidence type="ECO:0000256" key="1">
    <source>
        <dbReference type="SAM" id="Phobius"/>
    </source>
</evidence>
<feature type="transmembrane region" description="Helical" evidence="1">
    <location>
        <begin position="72"/>
        <end position="95"/>
    </location>
</feature>
<keyword evidence="3" id="KW-1185">Reference proteome</keyword>
<gene>
    <name evidence="2" type="ORF">OWR29_04585</name>
</gene>